<dbReference type="GeneID" id="54461647"/>
<reference evidence="5" key="3">
    <citation type="submission" date="2025-04" db="UniProtKB">
        <authorList>
            <consortium name="RefSeq"/>
        </authorList>
    </citation>
    <scope>IDENTIFICATION</scope>
    <source>
        <strain evidence="5">CBS 304.34</strain>
    </source>
</reference>
<dbReference type="RefSeq" id="XP_033573068.1">
    <property type="nucleotide sequence ID" value="XM_033720754.1"/>
</dbReference>
<dbReference type="Proteomes" id="UP000504636">
    <property type="component" value="Unplaced"/>
</dbReference>
<reference evidence="3 5" key="1">
    <citation type="journal article" date="2020" name="Stud. Mycol.">
        <title>101 Dothideomycetes genomes: a test case for predicting lifestyles and emergence of pathogens.</title>
        <authorList>
            <person name="Haridas S."/>
            <person name="Albert R."/>
            <person name="Binder M."/>
            <person name="Bloem J."/>
            <person name="Labutti K."/>
            <person name="Salamov A."/>
            <person name="Andreopoulos B."/>
            <person name="Baker S."/>
            <person name="Barry K."/>
            <person name="Bills G."/>
            <person name="Bluhm B."/>
            <person name="Cannon C."/>
            <person name="Castanera R."/>
            <person name="Culley D."/>
            <person name="Daum C."/>
            <person name="Ezra D."/>
            <person name="Gonzalez J."/>
            <person name="Henrissat B."/>
            <person name="Kuo A."/>
            <person name="Liang C."/>
            <person name="Lipzen A."/>
            <person name="Lutzoni F."/>
            <person name="Magnuson J."/>
            <person name="Mondo S."/>
            <person name="Nolan M."/>
            <person name="Ohm R."/>
            <person name="Pangilinan J."/>
            <person name="Park H.-J."/>
            <person name="Ramirez L."/>
            <person name="Alfaro M."/>
            <person name="Sun H."/>
            <person name="Tritt A."/>
            <person name="Yoshinaga Y."/>
            <person name="Zwiers L.-H."/>
            <person name="Turgeon B."/>
            <person name="Goodwin S."/>
            <person name="Spatafora J."/>
            <person name="Crous P."/>
            <person name="Grigoriev I."/>
        </authorList>
    </citation>
    <scope>NUCLEOTIDE SEQUENCE</scope>
    <source>
        <strain evidence="3 5">CBS 304.34</strain>
    </source>
</reference>
<sequence>MQRASIQTSQNPFPVLAQHVFYNDAQIIAGLSRYPTTRGHSLVSLKQTTVGLFSLDRGDFVKVMTSIKGLTETLEVCYNVGRCARVTEGDSFLSMIPLHDFTKEWKPILADSKEFNETYPGYINSKDGPQMDSERLSQIASSIKAETGISEPFNYRFQGDKNDNNLFARLVRGELPQSRIWETDDHVAFLTPFANTPSFAVFVPCAHLSSDIFRLEDDTYSKLMGAAHTVTGHLMKTFLASRCGMIFEGFEIDYAHVKLIPTHESDALSGTQKATPPVQTTTFEETYNGYVTSLNGPLCSDQGSLGTDASSLR</sequence>
<dbReference type="PROSITE" id="PS51084">
    <property type="entry name" value="HIT_2"/>
    <property type="match status" value="1"/>
</dbReference>
<gene>
    <name evidence="3 5" type="ORF">BDZ99DRAFT_466380</name>
</gene>
<dbReference type="InterPro" id="IPR036265">
    <property type="entry name" value="HIT-like_sf"/>
</dbReference>
<organism evidence="3">
    <name type="scientific">Mytilinidion resinicola</name>
    <dbReference type="NCBI Taxonomy" id="574789"/>
    <lineage>
        <taxon>Eukaryota</taxon>
        <taxon>Fungi</taxon>
        <taxon>Dikarya</taxon>
        <taxon>Ascomycota</taxon>
        <taxon>Pezizomycotina</taxon>
        <taxon>Dothideomycetes</taxon>
        <taxon>Pleosporomycetidae</taxon>
        <taxon>Mytilinidiales</taxon>
        <taxon>Mytilinidiaceae</taxon>
        <taxon>Mytilinidion</taxon>
    </lineage>
</organism>
<evidence type="ECO:0000256" key="1">
    <source>
        <dbReference type="PROSITE-ProRule" id="PRU00464"/>
    </source>
</evidence>
<protein>
    <recommendedName>
        <fullName evidence="2">HIT domain-containing protein</fullName>
    </recommendedName>
</protein>
<dbReference type="OrthoDB" id="2262349at2759"/>
<keyword evidence="4" id="KW-1185">Reference proteome</keyword>
<feature type="domain" description="HIT" evidence="2">
    <location>
        <begin position="166"/>
        <end position="269"/>
    </location>
</feature>
<dbReference type="EMBL" id="MU003708">
    <property type="protein sequence ID" value="KAF2806104.1"/>
    <property type="molecule type" value="Genomic_DNA"/>
</dbReference>
<name>A0A6A6YDN2_9PEZI</name>
<dbReference type="PANTHER" id="PTHR46648">
    <property type="entry name" value="HIT FAMILY PROTEIN 1"/>
    <property type="match status" value="1"/>
</dbReference>
<evidence type="ECO:0000259" key="2">
    <source>
        <dbReference type="PROSITE" id="PS51084"/>
    </source>
</evidence>
<evidence type="ECO:0000313" key="4">
    <source>
        <dbReference type="Proteomes" id="UP000504636"/>
    </source>
</evidence>
<dbReference type="GO" id="GO:0003824">
    <property type="term" value="F:catalytic activity"/>
    <property type="evidence" value="ECO:0007669"/>
    <property type="project" value="InterPro"/>
</dbReference>
<evidence type="ECO:0000313" key="3">
    <source>
        <dbReference type="EMBL" id="KAF2806104.1"/>
    </source>
</evidence>
<dbReference type="GO" id="GO:0009117">
    <property type="term" value="P:nucleotide metabolic process"/>
    <property type="evidence" value="ECO:0007669"/>
    <property type="project" value="TreeGrafter"/>
</dbReference>
<dbReference type="Gene3D" id="3.30.428.10">
    <property type="entry name" value="HIT-like"/>
    <property type="match status" value="2"/>
</dbReference>
<dbReference type="InterPro" id="IPR011146">
    <property type="entry name" value="HIT-like"/>
</dbReference>
<dbReference type="AlphaFoldDB" id="A0A6A6YDN2"/>
<proteinExistence type="predicted"/>
<comment type="caution">
    <text evidence="1">Lacks conserved residue(s) required for the propagation of feature annotation.</text>
</comment>
<reference evidence="5" key="2">
    <citation type="submission" date="2020-04" db="EMBL/GenBank/DDBJ databases">
        <authorList>
            <consortium name="NCBI Genome Project"/>
        </authorList>
    </citation>
    <scope>NUCLEOTIDE SEQUENCE</scope>
    <source>
        <strain evidence="5">CBS 304.34</strain>
    </source>
</reference>
<dbReference type="SUPFAM" id="SSF54197">
    <property type="entry name" value="HIT-like"/>
    <property type="match status" value="2"/>
</dbReference>
<accession>A0A6A6YDN2</accession>
<dbReference type="PANTHER" id="PTHR46648:SF1">
    <property type="entry name" value="ADENOSINE 5'-MONOPHOSPHORAMIDASE HNT1"/>
    <property type="match status" value="1"/>
</dbReference>
<dbReference type="InterPro" id="IPR001310">
    <property type="entry name" value="Histidine_triad_HIT"/>
</dbReference>
<evidence type="ECO:0000313" key="5">
    <source>
        <dbReference type="RefSeq" id="XP_033573068.1"/>
    </source>
</evidence>